<evidence type="ECO:0000313" key="3">
    <source>
        <dbReference type="EMBL" id="UOB16953.1"/>
    </source>
</evidence>
<name>A0A9E6ZQJ9_9FLAO</name>
<dbReference type="EMBL" id="CP094358">
    <property type="protein sequence ID" value="UOB16953.1"/>
    <property type="molecule type" value="Genomic_DNA"/>
</dbReference>
<dbReference type="PANTHER" id="PTHR44520:SF2">
    <property type="entry name" value="RESPONSE REGULATOR RCP1"/>
    <property type="match status" value="1"/>
</dbReference>
<gene>
    <name evidence="3" type="ORF">MQE35_14590</name>
</gene>
<keyword evidence="4" id="KW-1185">Reference proteome</keyword>
<dbReference type="PANTHER" id="PTHR44520">
    <property type="entry name" value="RESPONSE REGULATOR RCP1-RELATED"/>
    <property type="match status" value="1"/>
</dbReference>
<dbReference type="InterPro" id="IPR001789">
    <property type="entry name" value="Sig_transdc_resp-reg_receiver"/>
</dbReference>
<dbReference type="Gene3D" id="3.40.50.2300">
    <property type="match status" value="1"/>
</dbReference>
<dbReference type="Pfam" id="PF00072">
    <property type="entry name" value="Response_reg"/>
    <property type="match status" value="1"/>
</dbReference>
<dbReference type="SUPFAM" id="SSF52172">
    <property type="entry name" value="CheY-like"/>
    <property type="match status" value="1"/>
</dbReference>
<dbReference type="Proteomes" id="UP000831290">
    <property type="component" value="Chromosome"/>
</dbReference>
<feature type="modified residue" description="4-aspartylphosphate" evidence="1">
    <location>
        <position position="61"/>
    </location>
</feature>
<feature type="domain" description="Response regulatory" evidence="2">
    <location>
        <begin position="7"/>
        <end position="128"/>
    </location>
</feature>
<dbReference type="AlphaFoldDB" id="A0A9E6ZQJ9"/>
<sequence>MNINALNVVLVDDDEDDRLLFKDAIDEIRIKTNLVSFCNGQDFMDFLNNPQTILPQIVFLDLNMPIKNGIQCLEEIKKNNRLRNISVVIYSTSSSEKDIEDTFVKGANVYINKPNDFNKLKKAIEEVLKINWQYQTSTLNKENFLLRI</sequence>
<reference evidence="3" key="1">
    <citation type="submission" date="2022-03" db="EMBL/GenBank/DDBJ databases">
        <title>Description of Abyssus ytuae gen. nov., sp. nov., a novel member of the family Flavobacteriaceae isolated from the sediment of Mariana Trench.</title>
        <authorList>
            <person name="Zhang J."/>
            <person name="Xu X."/>
        </authorList>
    </citation>
    <scope>NUCLEOTIDE SEQUENCE</scope>
    <source>
        <strain evidence="3">MT3330</strain>
    </source>
</reference>
<proteinExistence type="predicted"/>
<dbReference type="GO" id="GO:0000160">
    <property type="term" value="P:phosphorelay signal transduction system"/>
    <property type="evidence" value="ECO:0007669"/>
    <property type="project" value="InterPro"/>
</dbReference>
<dbReference type="KEGG" id="fbm:MQE35_14590"/>
<organism evidence="3 4">
    <name type="scientific">Abyssalbus ytuae</name>
    <dbReference type="NCBI Taxonomy" id="2926907"/>
    <lineage>
        <taxon>Bacteria</taxon>
        <taxon>Pseudomonadati</taxon>
        <taxon>Bacteroidota</taxon>
        <taxon>Flavobacteriia</taxon>
        <taxon>Flavobacteriales</taxon>
        <taxon>Flavobacteriaceae</taxon>
        <taxon>Abyssalbus</taxon>
    </lineage>
</organism>
<dbReference type="InterPro" id="IPR052893">
    <property type="entry name" value="TCS_response_regulator"/>
</dbReference>
<dbReference type="PROSITE" id="PS50110">
    <property type="entry name" value="RESPONSE_REGULATORY"/>
    <property type="match status" value="1"/>
</dbReference>
<accession>A0A9E6ZQJ9</accession>
<evidence type="ECO:0000256" key="1">
    <source>
        <dbReference type="PROSITE-ProRule" id="PRU00169"/>
    </source>
</evidence>
<evidence type="ECO:0000259" key="2">
    <source>
        <dbReference type="PROSITE" id="PS50110"/>
    </source>
</evidence>
<protein>
    <submittedName>
        <fullName evidence="3">Response regulator</fullName>
    </submittedName>
</protein>
<evidence type="ECO:0000313" key="4">
    <source>
        <dbReference type="Proteomes" id="UP000831290"/>
    </source>
</evidence>
<dbReference type="RefSeq" id="WP_255842209.1">
    <property type="nucleotide sequence ID" value="NZ_CP094358.1"/>
</dbReference>
<dbReference type="InterPro" id="IPR011006">
    <property type="entry name" value="CheY-like_superfamily"/>
</dbReference>
<keyword evidence="1" id="KW-0597">Phosphoprotein</keyword>
<dbReference type="SMART" id="SM00448">
    <property type="entry name" value="REC"/>
    <property type="match status" value="1"/>
</dbReference>